<evidence type="ECO:0000256" key="1">
    <source>
        <dbReference type="ARBA" id="ARBA00004141"/>
    </source>
</evidence>
<comment type="similarity">
    <text evidence="2">Belongs to the TMEM86 family.</text>
</comment>
<keyword evidence="3 6" id="KW-0812">Transmembrane</keyword>
<dbReference type="Pfam" id="PF07947">
    <property type="entry name" value="YhhN"/>
    <property type="match status" value="1"/>
</dbReference>
<dbReference type="PANTHER" id="PTHR31885:SF6">
    <property type="entry name" value="GH04784P"/>
    <property type="match status" value="1"/>
</dbReference>
<feature type="transmembrane region" description="Helical" evidence="6">
    <location>
        <begin position="7"/>
        <end position="24"/>
    </location>
</feature>
<feature type="transmembrane region" description="Helical" evidence="6">
    <location>
        <begin position="188"/>
        <end position="208"/>
    </location>
</feature>
<keyword evidence="5 6" id="KW-0472">Membrane</keyword>
<gene>
    <name evidence="7" type="ORF">HCU67_05475</name>
</gene>
<name>A0ABX1GN89_9FLAO</name>
<keyword evidence="4 6" id="KW-1133">Transmembrane helix</keyword>
<evidence type="ECO:0000256" key="3">
    <source>
        <dbReference type="ARBA" id="ARBA00022692"/>
    </source>
</evidence>
<dbReference type="RefSeq" id="WP_168551563.1">
    <property type="nucleotide sequence ID" value="NZ_JAAWWL010000001.1"/>
</dbReference>
<feature type="transmembrane region" description="Helical" evidence="6">
    <location>
        <begin position="107"/>
        <end position="125"/>
    </location>
</feature>
<evidence type="ECO:0000256" key="4">
    <source>
        <dbReference type="ARBA" id="ARBA00022989"/>
    </source>
</evidence>
<feature type="transmembrane region" description="Helical" evidence="6">
    <location>
        <begin position="163"/>
        <end position="182"/>
    </location>
</feature>
<reference evidence="7 8" key="1">
    <citation type="submission" date="2020-04" db="EMBL/GenBank/DDBJ databases">
        <authorList>
            <person name="Yoon J."/>
        </authorList>
    </citation>
    <scope>NUCLEOTIDE SEQUENCE [LARGE SCALE GENOMIC DNA]</scope>
    <source>
        <strain evidence="7 8">DJ-13</strain>
    </source>
</reference>
<dbReference type="InterPro" id="IPR012506">
    <property type="entry name" value="TMEM86B-like"/>
</dbReference>
<evidence type="ECO:0000256" key="6">
    <source>
        <dbReference type="SAM" id="Phobius"/>
    </source>
</evidence>
<organism evidence="7 8">
    <name type="scientific">Croceivirga thetidis</name>
    <dbReference type="NCBI Taxonomy" id="2721623"/>
    <lineage>
        <taxon>Bacteria</taxon>
        <taxon>Pseudomonadati</taxon>
        <taxon>Bacteroidota</taxon>
        <taxon>Flavobacteriia</taxon>
        <taxon>Flavobacteriales</taxon>
        <taxon>Flavobacteriaceae</taxon>
        <taxon>Croceivirga</taxon>
    </lineage>
</organism>
<feature type="transmembrane region" description="Helical" evidence="6">
    <location>
        <begin position="82"/>
        <end position="100"/>
    </location>
</feature>
<dbReference type="PANTHER" id="PTHR31885">
    <property type="entry name" value="GH04784P"/>
    <property type="match status" value="1"/>
</dbReference>
<proteinExistence type="inferred from homology"/>
<evidence type="ECO:0000313" key="7">
    <source>
        <dbReference type="EMBL" id="NKI31385.1"/>
    </source>
</evidence>
<accession>A0ABX1GN89</accession>
<evidence type="ECO:0000256" key="2">
    <source>
        <dbReference type="ARBA" id="ARBA00007375"/>
    </source>
</evidence>
<feature type="transmembrane region" description="Helical" evidence="6">
    <location>
        <begin position="137"/>
        <end position="156"/>
    </location>
</feature>
<dbReference type="EMBL" id="JAAWWL010000001">
    <property type="protein sequence ID" value="NKI31385.1"/>
    <property type="molecule type" value="Genomic_DNA"/>
</dbReference>
<protein>
    <submittedName>
        <fullName evidence="7">Lysoplasmalogenase</fullName>
    </submittedName>
</protein>
<comment type="subcellular location">
    <subcellularLocation>
        <location evidence="1">Membrane</location>
        <topology evidence="1">Multi-pass membrane protein</topology>
    </subcellularLocation>
</comment>
<dbReference type="Proteomes" id="UP000718451">
    <property type="component" value="Unassembled WGS sequence"/>
</dbReference>
<evidence type="ECO:0000313" key="8">
    <source>
        <dbReference type="Proteomes" id="UP000718451"/>
    </source>
</evidence>
<sequence>MDKQKQRNILNLLIFVFAVIAILLDVTGNSFYYLFKPLTTMLVILLPLMIKELERDYKRTLIWALCFCLLGDILLLDEDYFVFGLGSFLIGHLLFARGFIKLGGYQNNGIALIVLLIIGIALYTWLYPDLGPLKYPVAAYVLVILFMAWQGISLYLKNNTIAYALIAMGVVLFMFSDSMIAVNKFKAPFALSGVVILSTYWLAIALIANTGVRISKKGNQDTYNC</sequence>
<evidence type="ECO:0000256" key="5">
    <source>
        <dbReference type="ARBA" id="ARBA00023136"/>
    </source>
</evidence>
<keyword evidence="8" id="KW-1185">Reference proteome</keyword>
<comment type="caution">
    <text evidence="7">The sequence shown here is derived from an EMBL/GenBank/DDBJ whole genome shotgun (WGS) entry which is preliminary data.</text>
</comment>